<comment type="caution">
    <text evidence="3">The sequence shown here is derived from an EMBL/GenBank/DDBJ whole genome shotgun (WGS) entry which is preliminary data.</text>
</comment>
<dbReference type="EMBL" id="BAAAWD010000002">
    <property type="protein sequence ID" value="GAA2986611.1"/>
    <property type="molecule type" value="Genomic_DNA"/>
</dbReference>
<dbReference type="PRINTS" id="PR00038">
    <property type="entry name" value="HTHLUXR"/>
</dbReference>
<organism evidence="3 4">
    <name type="scientific">Streptosporangium longisporum</name>
    <dbReference type="NCBI Taxonomy" id="46187"/>
    <lineage>
        <taxon>Bacteria</taxon>
        <taxon>Bacillati</taxon>
        <taxon>Actinomycetota</taxon>
        <taxon>Actinomycetes</taxon>
        <taxon>Streptosporangiales</taxon>
        <taxon>Streptosporangiaceae</taxon>
        <taxon>Streptosporangium</taxon>
    </lineage>
</organism>
<dbReference type="InterPro" id="IPR058852">
    <property type="entry name" value="HTH_77"/>
</dbReference>
<protein>
    <recommendedName>
        <fullName evidence="2">HTH luxR-type domain-containing protein</fullName>
    </recommendedName>
</protein>
<dbReference type="Gene3D" id="3.40.50.300">
    <property type="entry name" value="P-loop containing nucleotide triphosphate hydrolases"/>
    <property type="match status" value="1"/>
</dbReference>
<dbReference type="Pfam" id="PF25872">
    <property type="entry name" value="HTH_77"/>
    <property type="match status" value="1"/>
</dbReference>
<reference evidence="3 4" key="1">
    <citation type="journal article" date="2019" name="Int. J. Syst. Evol. Microbiol.">
        <title>The Global Catalogue of Microorganisms (GCM) 10K type strain sequencing project: providing services to taxonomists for standard genome sequencing and annotation.</title>
        <authorList>
            <consortium name="The Broad Institute Genomics Platform"/>
            <consortium name="The Broad Institute Genome Sequencing Center for Infectious Disease"/>
            <person name="Wu L."/>
            <person name="Ma J."/>
        </authorList>
    </citation>
    <scope>NUCLEOTIDE SEQUENCE [LARGE SCALE GENOMIC DNA]</scope>
    <source>
        <strain evidence="3 4">JCM 3106</strain>
    </source>
</reference>
<evidence type="ECO:0000256" key="1">
    <source>
        <dbReference type="SAM" id="MobiDB-lite"/>
    </source>
</evidence>
<name>A0ABN3XPX1_9ACTN</name>
<dbReference type="Pfam" id="PF00196">
    <property type="entry name" value="GerE"/>
    <property type="match status" value="1"/>
</dbReference>
<feature type="domain" description="HTH luxR-type" evidence="2">
    <location>
        <begin position="1"/>
        <end position="64"/>
    </location>
</feature>
<evidence type="ECO:0000313" key="4">
    <source>
        <dbReference type="Proteomes" id="UP001499930"/>
    </source>
</evidence>
<dbReference type="Gene3D" id="1.10.10.10">
    <property type="entry name" value="Winged helix-like DNA-binding domain superfamily/Winged helix DNA-binding domain"/>
    <property type="match status" value="1"/>
</dbReference>
<dbReference type="PANTHER" id="PTHR47691">
    <property type="entry name" value="REGULATOR-RELATED"/>
    <property type="match status" value="1"/>
</dbReference>
<dbReference type="PROSITE" id="PS50043">
    <property type="entry name" value="HTH_LUXR_2"/>
    <property type="match status" value="1"/>
</dbReference>
<sequence length="918" mass="96892">MSGPEVSAREAEVLAALGAGMSNAQIARRMHISVRTVEGHVSSLLRTYGVTGRAALAARAPAADEAVTPPGTVVGLPRSRTRFVGRRDDLDAVLTRLAGGGQVTLTGPGGVGKTRLASVAAEAAASRYRYAAAFVDLVPVRDGLVGQAVAAVLGVSEHAGQPVEQAVLARLRRGPSLLVLDNCEHLPDAVAEFAEQVLATCPTTILATSRERLGIPGERVQPVAPLPLGSDAEELFRDRAELAHPGHRLDAAAVTELCSRLDGLPLAIELAAARSPSLGAAGLLSGLDDHLRLLVGGRGPVVRHRSVRAVIGWSHDLLDEDERAAFRRMSVFTGDFDVPAAAAVTGLPVARAADLLGRLVDKSLVRRRDGGWHLLETIRAFAAEQLGGDPERDAVRRRLLNWAADTAAGLADRLDEDRQGEDRLDQDRLGEDRQDQDRRGEDWRGDFDRVAGDLRAAAAMTPEGPDASTHRLLRLLARLTFARGFLRASADAHECAARYAPTPSQASRDLGHAAEGAQVINDSDRACELWLAAAERARTAGDGNGHAVALARVVEMAGRFPVTFRSPISYERRLELLEEATAAGDHGDPVVAARLACAAAWTAGPAVLRPDPVLAAAAVEAARATGDPVLTSAALDAVRTVALNEGRARDGHRIAAERLALLSGLDPCSPAYVAEIDDAQALACLDAVAAGDLPAARAVPIPDGRPSGGTEPYGDSAYLAVSKTIPAVVLGGDLDEAVHLAGVMWDGWRRAGRPRVFWMQVTMPFVVLAHGLREDRDGLARWRARAAENDALHRGGSFQARLAPLSTFVEARIALHLGELDRAAELAERARHHHPPARYVPFARAAAAELAVAAGLSRAGADLAAAVADTGDNDWAAATALRATGRHDGDPDALARAAGLWDRMGARFEHACTVRLLT</sequence>
<keyword evidence="4" id="KW-1185">Reference proteome</keyword>
<dbReference type="CDD" id="cd06170">
    <property type="entry name" value="LuxR_C_like"/>
    <property type="match status" value="1"/>
</dbReference>
<dbReference type="SMART" id="SM00421">
    <property type="entry name" value="HTH_LUXR"/>
    <property type="match status" value="1"/>
</dbReference>
<accession>A0ABN3XPX1</accession>
<dbReference type="InterPro" id="IPR016032">
    <property type="entry name" value="Sig_transdc_resp-reg_C-effctor"/>
</dbReference>
<dbReference type="SUPFAM" id="SSF46894">
    <property type="entry name" value="C-terminal effector domain of the bipartite response regulators"/>
    <property type="match status" value="1"/>
</dbReference>
<dbReference type="PANTHER" id="PTHR47691:SF3">
    <property type="entry name" value="HTH-TYPE TRANSCRIPTIONAL REGULATOR RV0890C-RELATED"/>
    <property type="match status" value="1"/>
</dbReference>
<gene>
    <name evidence="3" type="ORF">GCM10017559_02840</name>
</gene>
<dbReference type="SUPFAM" id="SSF52540">
    <property type="entry name" value="P-loop containing nucleoside triphosphate hydrolases"/>
    <property type="match status" value="1"/>
</dbReference>
<evidence type="ECO:0000313" key="3">
    <source>
        <dbReference type="EMBL" id="GAA2986611.1"/>
    </source>
</evidence>
<dbReference type="Proteomes" id="UP001499930">
    <property type="component" value="Unassembled WGS sequence"/>
</dbReference>
<dbReference type="InterPro" id="IPR027417">
    <property type="entry name" value="P-loop_NTPase"/>
</dbReference>
<dbReference type="RefSeq" id="WP_344887104.1">
    <property type="nucleotide sequence ID" value="NZ_BAAAWD010000002.1"/>
</dbReference>
<proteinExistence type="predicted"/>
<feature type="region of interest" description="Disordered" evidence="1">
    <location>
        <begin position="413"/>
        <end position="445"/>
    </location>
</feature>
<dbReference type="PRINTS" id="PR00364">
    <property type="entry name" value="DISEASERSIST"/>
</dbReference>
<evidence type="ECO:0000259" key="2">
    <source>
        <dbReference type="PROSITE" id="PS50043"/>
    </source>
</evidence>
<dbReference type="InterPro" id="IPR000792">
    <property type="entry name" value="Tscrpt_reg_LuxR_C"/>
</dbReference>
<dbReference type="InterPro" id="IPR036388">
    <property type="entry name" value="WH-like_DNA-bd_sf"/>
</dbReference>